<protein>
    <submittedName>
        <fullName evidence="2">Uncharacterized protein</fullName>
    </submittedName>
</protein>
<keyword evidence="1" id="KW-0812">Transmembrane</keyword>
<feature type="transmembrane region" description="Helical" evidence="1">
    <location>
        <begin position="48"/>
        <end position="67"/>
    </location>
</feature>
<keyword evidence="1" id="KW-1133">Transmembrane helix</keyword>
<evidence type="ECO:0000313" key="2">
    <source>
        <dbReference type="EnsemblMetazoa" id="ENSAATROPP001760"/>
    </source>
</evidence>
<keyword evidence="3" id="KW-1185">Reference proteome</keyword>
<organism evidence="2 3">
    <name type="scientific">Anopheles atroparvus</name>
    <name type="common">European mosquito</name>
    <dbReference type="NCBI Taxonomy" id="41427"/>
    <lineage>
        <taxon>Eukaryota</taxon>
        <taxon>Metazoa</taxon>
        <taxon>Ecdysozoa</taxon>
        <taxon>Arthropoda</taxon>
        <taxon>Hexapoda</taxon>
        <taxon>Insecta</taxon>
        <taxon>Pterygota</taxon>
        <taxon>Neoptera</taxon>
        <taxon>Endopterygota</taxon>
        <taxon>Diptera</taxon>
        <taxon>Nematocera</taxon>
        <taxon>Culicoidea</taxon>
        <taxon>Culicidae</taxon>
        <taxon>Anophelinae</taxon>
        <taxon>Anopheles</taxon>
    </lineage>
</organism>
<dbReference type="Proteomes" id="UP000075880">
    <property type="component" value="Unassembled WGS sequence"/>
</dbReference>
<dbReference type="AlphaFoldDB" id="A0AAG5CSF9"/>
<evidence type="ECO:0000313" key="3">
    <source>
        <dbReference type="Proteomes" id="UP000075880"/>
    </source>
</evidence>
<evidence type="ECO:0000256" key="1">
    <source>
        <dbReference type="SAM" id="Phobius"/>
    </source>
</evidence>
<name>A0AAG5CSF9_ANOAO</name>
<dbReference type="EnsemblMetazoa" id="ENSAATROPT001836">
    <property type="protein sequence ID" value="ENSAATROPP001760"/>
    <property type="gene ID" value="ENSAATROPG001444"/>
</dbReference>
<keyword evidence="1" id="KW-0472">Membrane</keyword>
<proteinExistence type="predicted"/>
<accession>A0AAG5CSF9</accession>
<sequence>IRSAGVRYREKKGGAALQVSENIGVKIFGKGSPRARPRLRTPHAMKPATVGGVLLALLLVNLARAQIDWAEDDDDP</sequence>
<reference evidence="2" key="1">
    <citation type="submission" date="2024-04" db="UniProtKB">
        <authorList>
            <consortium name="EnsemblMetazoa"/>
        </authorList>
    </citation>
    <scope>IDENTIFICATION</scope>
    <source>
        <strain evidence="2">EBRO</strain>
    </source>
</reference>